<feature type="region of interest" description="Disordered" evidence="1">
    <location>
        <begin position="34"/>
        <end position="53"/>
    </location>
</feature>
<protein>
    <recommendedName>
        <fullName evidence="4">F-box domain-containing protein</fullName>
    </recommendedName>
</protein>
<comment type="caution">
    <text evidence="2">The sequence shown here is derived from an EMBL/GenBank/DDBJ whole genome shotgun (WGS) entry which is preliminary data.</text>
</comment>
<reference evidence="2" key="1">
    <citation type="submission" date="2023-11" db="EMBL/GenBank/DDBJ databases">
        <authorList>
            <person name="Alioto T."/>
            <person name="Alioto T."/>
            <person name="Gomez Garrido J."/>
        </authorList>
    </citation>
    <scope>NUCLEOTIDE SEQUENCE</scope>
</reference>
<name>A0AAI9E8W4_9PEZI</name>
<gene>
    <name evidence="2" type="ORF">LECACI_7A002437</name>
</gene>
<evidence type="ECO:0008006" key="4">
    <source>
        <dbReference type="Google" id="ProtNLM"/>
    </source>
</evidence>
<dbReference type="EMBL" id="CAVMBE010000010">
    <property type="protein sequence ID" value="CAK3899626.1"/>
    <property type="molecule type" value="Genomic_DNA"/>
</dbReference>
<dbReference type="SUPFAM" id="SSF81383">
    <property type="entry name" value="F-box domain"/>
    <property type="match status" value="1"/>
</dbReference>
<evidence type="ECO:0000256" key="1">
    <source>
        <dbReference type="SAM" id="MobiDB-lite"/>
    </source>
</evidence>
<keyword evidence="3" id="KW-1185">Reference proteome</keyword>
<evidence type="ECO:0000313" key="3">
    <source>
        <dbReference type="Proteomes" id="UP001296104"/>
    </source>
</evidence>
<organism evidence="2 3">
    <name type="scientific">Lecanosticta acicola</name>
    <dbReference type="NCBI Taxonomy" id="111012"/>
    <lineage>
        <taxon>Eukaryota</taxon>
        <taxon>Fungi</taxon>
        <taxon>Dikarya</taxon>
        <taxon>Ascomycota</taxon>
        <taxon>Pezizomycotina</taxon>
        <taxon>Dothideomycetes</taxon>
        <taxon>Dothideomycetidae</taxon>
        <taxon>Mycosphaerellales</taxon>
        <taxon>Mycosphaerellaceae</taxon>
        <taxon>Lecanosticta</taxon>
    </lineage>
</organism>
<evidence type="ECO:0000313" key="2">
    <source>
        <dbReference type="EMBL" id="CAK3899626.1"/>
    </source>
</evidence>
<proteinExistence type="predicted"/>
<accession>A0AAI9E8W4</accession>
<dbReference type="InterPro" id="IPR036047">
    <property type="entry name" value="F-box-like_dom_sf"/>
</dbReference>
<dbReference type="AlphaFoldDB" id="A0AAI9E8W4"/>
<sequence>MASDGFDFSDAEEYFDAVEPRIVAQSKGKAPVTSLADSRANASNPSHDGEAAVKKPRVKLPAVSLADFDEEEVYEGSAMDQCLALPEMLERILQYVPPLQLYPLQRVNTLFRDLIWRSISIRRHMFMIPHEKYFVRGELNRLFGPKSRSKLRLATAPFHLELYADRTGRGVHIKIHKGKLW</sequence>
<dbReference type="Proteomes" id="UP001296104">
    <property type="component" value="Unassembled WGS sequence"/>
</dbReference>